<dbReference type="RefSeq" id="WP_358469399.1">
    <property type="nucleotide sequence ID" value="NZ_JBEZAE010000002.1"/>
</dbReference>
<proteinExistence type="predicted"/>
<dbReference type="SUPFAM" id="SSF53756">
    <property type="entry name" value="UDP-Glycosyltransferase/glycogen phosphorylase"/>
    <property type="match status" value="1"/>
</dbReference>
<dbReference type="EMBL" id="JBEZAE010000002">
    <property type="protein sequence ID" value="MEU7069385.1"/>
    <property type="molecule type" value="Genomic_DNA"/>
</dbReference>
<dbReference type="GO" id="GO:0016757">
    <property type="term" value="F:glycosyltransferase activity"/>
    <property type="evidence" value="ECO:0007669"/>
    <property type="project" value="UniProtKB-KW"/>
</dbReference>
<dbReference type="Proteomes" id="UP001551329">
    <property type="component" value="Unassembled WGS sequence"/>
</dbReference>
<keyword evidence="3 6" id="KW-0808">Transferase</keyword>
<reference evidence="6 7" key="1">
    <citation type="submission" date="2024-06" db="EMBL/GenBank/DDBJ databases">
        <title>The Natural Products Discovery Center: Release of the First 8490 Sequenced Strains for Exploring Actinobacteria Biosynthetic Diversity.</title>
        <authorList>
            <person name="Kalkreuter E."/>
            <person name="Kautsar S.A."/>
            <person name="Yang D."/>
            <person name="Bader C.D."/>
            <person name="Teijaro C.N."/>
            <person name="Fluegel L."/>
            <person name="Davis C.M."/>
            <person name="Simpson J.R."/>
            <person name="Lauterbach L."/>
            <person name="Steele A.D."/>
            <person name="Gui C."/>
            <person name="Meng S."/>
            <person name="Li G."/>
            <person name="Viehrig K."/>
            <person name="Ye F."/>
            <person name="Su P."/>
            <person name="Kiefer A.F."/>
            <person name="Nichols A."/>
            <person name="Cepeda A.J."/>
            <person name="Yan W."/>
            <person name="Fan B."/>
            <person name="Jiang Y."/>
            <person name="Adhikari A."/>
            <person name="Zheng C.-J."/>
            <person name="Schuster L."/>
            <person name="Cowan T.M."/>
            <person name="Smanski M.J."/>
            <person name="Chevrette M.G."/>
            <person name="De Carvalho L.P.S."/>
            <person name="Shen B."/>
        </authorList>
    </citation>
    <scope>NUCLEOTIDE SEQUENCE [LARGE SCALE GENOMIC DNA]</scope>
    <source>
        <strain evidence="6 7">NPDC045974</strain>
    </source>
</reference>
<dbReference type="Pfam" id="PF00534">
    <property type="entry name" value="Glycos_transf_1"/>
    <property type="match status" value="1"/>
</dbReference>
<dbReference type="PANTHER" id="PTHR12526:SF627">
    <property type="entry name" value="D-RHAMNOSYLTRANSFERASE WBPZ"/>
    <property type="match status" value="1"/>
</dbReference>
<evidence type="ECO:0000256" key="3">
    <source>
        <dbReference type="ARBA" id="ARBA00022679"/>
    </source>
</evidence>
<protein>
    <recommendedName>
        <fullName evidence="1">D-inositol 3-phosphate glycosyltransferase</fullName>
    </recommendedName>
</protein>
<dbReference type="InterPro" id="IPR001296">
    <property type="entry name" value="Glyco_trans_1"/>
</dbReference>
<evidence type="ECO:0000259" key="5">
    <source>
        <dbReference type="Pfam" id="PF13439"/>
    </source>
</evidence>
<feature type="domain" description="Glycosyl transferase family 1" evidence="4">
    <location>
        <begin position="202"/>
        <end position="356"/>
    </location>
</feature>
<evidence type="ECO:0000256" key="2">
    <source>
        <dbReference type="ARBA" id="ARBA00022676"/>
    </source>
</evidence>
<comment type="caution">
    <text evidence="6">The sequence shown here is derived from an EMBL/GenBank/DDBJ whole genome shotgun (WGS) entry which is preliminary data.</text>
</comment>
<evidence type="ECO:0000256" key="1">
    <source>
        <dbReference type="ARBA" id="ARBA00021292"/>
    </source>
</evidence>
<sequence>MKISFLLVDRCHIGGVVSAIHNLAKALADDHEVELVSLRRNRDQAFFPLDPRVKTLALSDMRKHSHTYDGDDPAIEVFPHIYPNEPTDKKPWISRLAEKRLMEYLATTDADVVVSNNPKITIMLAYSDRDFLKVAMEHSRPARYGPHIRDALFRDAYPKMDAITAPTPDECRTIAGVVPAVSHLLSPMPNCIPAHEGQMSTGDNKIVVTAGLLKTHKGFGDLIEAFSTVAPRHPDWSLRIYGSGPERANLRKKIDETDSNNQIFLMGPATPVTPEFAKASVFVLPSHLEAFGNVTVEAMAAGLPAICYDAPHGPRNIIRQGEDGYVVPLGDKQALAEHIEKLISDEDLRRKMAAAAVTNVVRFQEAETAARFEQLVETMRARRAIPRSAAAVVTPQGDVRVRIAGLPADSDARLVCKDIRKKADEVVVPFVGEEALVPALGKLVEGDWQLEIRAAGFDLPLRSAGCDTLQILSLKLPRTEGPALSVLLPHAHTDGTLRVQSRVRAQHVEVAALHAGATAIVIDAAAWGVEPGKDSVIEAVHRKEADRNFTFPVKPGADGRFTASLDNAAAARLHENGAEDVWDLWLLPDQESARIRVCKLATDVLVPMDVFTFPYPVVKQSGAPVPASVDTKPKSGWRNRLSAVPTAVAGVAGVRTELRPYFSSNGQLSLKIIDKK</sequence>
<name>A0ABV3C3M7_9ACTN</name>
<keyword evidence="7" id="KW-1185">Reference proteome</keyword>
<gene>
    <name evidence="6" type="ORF">AB0A88_04410</name>
</gene>
<evidence type="ECO:0000259" key="4">
    <source>
        <dbReference type="Pfam" id="PF00534"/>
    </source>
</evidence>
<feature type="domain" description="Glycosyltransferase subfamily 4-like N-terminal" evidence="5">
    <location>
        <begin position="13"/>
        <end position="176"/>
    </location>
</feature>
<keyword evidence="2 6" id="KW-0328">Glycosyltransferase</keyword>
<dbReference type="CDD" id="cd03820">
    <property type="entry name" value="GT4_AmsD-like"/>
    <property type="match status" value="1"/>
</dbReference>
<evidence type="ECO:0000313" key="7">
    <source>
        <dbReference type="Proteomes" id="UP001551329"/>
    </source>
</evidence>
<accession>A0ABV3C3M7</accession>
<organism evidence="6 7">
    <name type="scientific">Streptomyces narbonensis</name>
    <dbReference type="NCBI Taxonomy" id="67333"/>
    <lineage>
        <taxon>Bacteria</taxon>
        <taxon>Bacillati</taxon>
        <taxon>Actinomycetota</taxon>
        <taxon>Actinomycetes</taxon>
        <taxon>Kitasatosporales</taxon>
        <taxon>Streptomycetaceae</taxon>
        <taxon>Streptomyces</taxon>
    </lineage>
</organism>
<dbReference type="Pfam" id="PF13439">
    <property type="entry name" value="Glyco_transf_4"/>
    <property type="match status" value="1"/>
</dbReference>
<dbReference type="Gene3D" id="3.40.50.2000">
    <property type="entry name" value="Glycogen Phosphorylase B"/>
    <property type="match status" value="2"/>
</dbReference>
<evidence type="ECO:0000313" key="6">
    <source>
        <dbReference type="EMBL" id="MEU7069385.1"/>
    </source>
</evidence>
<dbReference type="PANTHER" id="PTHR12526">
    <property type="entry name" value="GLYCOSYLTRANSFERASE"/>
    <property type="match status" value="1"/>
</dbReference>
<dbReference type="InterPro" id="IPR028098">
    <property type="entry name" value="Glyco_trans_4-like_N"/>
</dbReference>